<dbReference type="Proteomes" id="UP001151760">
    <property type="component" value="Unassembled WGS sequence"/>
</dbReference>
<accession>A0ABQ4Y436</accession>
<gene>
    <name evidence="1" type="ORF">Tco_0704699</name>
</gene>
<evidence type="ECO:0000313" key="1">
    <source>
        <dbReference type="EMBL" id="GJS71858.1"/>
    </source>
</evidence>
<proteinExistence type="predicted"/>
<name>A0ABQ4Y436_9ASTR</name>
<sequence length="776" mass="88006">MLVLWNFVHWRLWLFKRGLEDKILVPIPDLSQRPLKIEKICLDCGDPVHGLYCRQCALIRKTLEEVFQDFQDTSKSSNDDTNFVNQEPFVVKQDPGVNSSQIPPQINHNCCYECGDSLDDIFCQRCTCKSCGKGAHFGYNCPPQIPIISNPEPCNNQTVNEFPQTFPSVQPASCTGDENSFTYDSKPNFVDDSPNVFNPPPQPPMYSCEFCGNDARYGHYCTPQVPFIYPEPGYNQDFNFPQNFHGFPQQYPCCENCGGPHETYQCQPMNEDYYHEQNSCYDYNSFGFDQFQPPQYTVNHPIFNSQNELLNSQNEFLNSQNELLNSSNKLMEQMTTLCDLVGQAIQKKEEEKRMAEEQAAKDRYWKIPICYDDDDDYTIAITPVLPTKEPVNSLSMGDEHLDTIPATESDEVIKSSVENLVPIPSEPEGIPDSVCDVPLCNNPTPLEAFKEHSETIIDSNDDSTSSDDDSYENIDYVDASPPDAEIVSLEVVEIVIPEVGGIDTDILLTIKDDILREKLLNVNLLIANIEALKDNPAPSSDVMTKSSSTSLNLFLEETNTFDNSLTESFCFDLEENSSGSTTTHSDYSLPDYEAFYSDDDHIKEKSSGSTTTHADFSQYDSFIFDISIDPFPPTDRSDFYHEEFADELAHIISPPEYDHFCFKTEPELGNLTMNVVEDIFPTREPKVHVHNVLTTHPTLDTDFILLSEPLFAYIVWIFLPFLTYPVAPPYLLSCGNEDTIFDPGISIYHSFMPGVSHRSGTFMKFNVYPNHLNESL</sequence>
<evidence type="ECO:0000313" key="2">
    <source>
        <dbReference type="Proteomes" id="UP001151760"/>
    </source>
</evidence>
<protein>
    <recommendedName>
        <fullName evidence="3">CCHC-type domain-containing protein</fullName>
    </recommendedName>
</protein>
<dbReference type="EMBL" id="BQNB010010037">
    <property type="protein sequence ID" value="GJS71858.1"/>
    <property type="molecule type" value="Genomic_DNA"/>
</dbReference>
<keyword evidence="2" id="KW-1185">Reference proteome</keyword>
<organism evidence="1 2">
    <name type="scientific">Tanacetum coccineum</name>
    <dbReference type="NCBI Taxonomy" id="301880"/>
    <lineage>
        <taxon>Eukaryota</taxon>
        <taxon>Viridiplantae</taxon>
        <taxon>Streptophyta</taxon>
        <taxon>Embryophyta</taxon>
        <taxon>Tracheophyta</taxon>
        <taxon>Spermatophyta</taxon>
        <taxon>Magnoliopsida</taxon>
        <taxon>eudicotyledons</taxon>
        <taxon>Gunneridae</taxon>
        <taxon>Pentapetalae</taxon>
        <taxon>asterids</taxon>
        <taxon>campanulids</taxon>
        <taxon>Asterales</taxon>
        <taxon>Asteraceae</taxon>
        <taxon>Asteroideae</taxon>
        <taxon>Anthemideae</taxon>
        <taxon>Anthemidinae</taxon>
        <taxon>Tanacetum</taxon>
    </lineage>
</organism>
<reference evidence="1" key="1">
    <citation type="journal article" date="2022" name="Int. J. Mol. Sci.">
        <title>Draft Genome of Tanacetum Coccineum: Genomic Comparison of Closely Related Tanacetum-Family Plants.</title>
        <authorList>
            <person name="Yamashiro T."/>
            <person name="Shiraishi A."/>
            <person name="Nakayama K."/>
            <person name="Satake H."/>
        </authorList>
    </citation>
    <scope>NUCLEOTIDE SEQUENCE</scope>
</reference>
<comment type="caution">
    <text evidence="1">The sequence shown here is derived from an EMBL/GenBank/DDBJ whole genome shotgun (WGS) entry which is preliminary data.</text>
</comment>
<reference evidence="1" key="2">
    <citation type="submission" date="2022-01" db="EMBL/GenBank/DDBJ databases">
        <authorList>
            <person name="Yamashiro T."/>
            <person name="Shiraishi A."/>
            <person name="Satake H."/>
            <person name="Nakayama K."/>
        </authorList>
    </citation>
    <scope>NUCLEOTIDE SEQUENCE</scope>
</reference>
<evidence type="ECO:0008006" key="3">
    <source>
        <dbReference type="Google" id="ProtNLM"/>
    </source>
</evidence>